<sequence length="63" mass="7300">MIPNILGLLVIVFIIGFFFGVVLIQSIKKDEVNAGIMEFRRRVYRVVDVTDIVKSMERREGEE</sequence>
<dbReference type="RefSeq" id="WP_117059519.1">
    <property type="nucleotide sequence ID" value="NZ_JAGYCC010000023.1"/>
</dbReference>
<name>A0A486RCX3_KLEPN</name>
<proteinExistence type="predicted"/>
<feature type="transmembrane region" description="Helical" evidence="1">
    <location>
        <begin position="6"/>
        <end position="24"/>
    </location>
</feature>
<keyword evidence="1" id="KW-0472">Membrane</keyword>
<gene>
    <name evidence="2" type="ORF">SAMEA4873646_05424</name>
</gene>
<protein>
    <submittedName>
        <fullName evidence="2">Uncharacterized protein</fullName>
    </submittedName>
</protein>
<dbReference type="AlphaFoldDB" id="A0A486RCX3"/>
<organism evidence="2">
    <name type="scientific">Klebsiella pneumoniae</name>
    <dbReference type="NCBI Taxonomy" id="573"/>
    <lineage>
        <taxon>Bacteria</taxon>
        <taxon>Pseudomonadati</taxon>
        <taxon>Pseudomonadota</taxon>
        <taxon>Gammaproteobacteria</taxon>
        <taxon>Enterobacterales</taxon>
        <taxon>Enterobacteriaceae</taxon>
        <taxon>Klebsiella/Raoultella group</taxon>
        <taxon>Klebsiella</taxon>
        <taxon>Klebsiella pneumoniae complex</taxon>
    </lineage>
</organism>
<dbReference type="EMBL" id="CAAHCP010000067">
    <property type="protein sequence ID" value="VGL99132.1"/>
    <property type="molecule type" value="Genomic_DNA"/>
</dbReference>
<keyword evidence="1" id="KW-1133">Transmembrane helix</keyword>
<keyword evidence="1" id="KW-0812">Transmembrane</keyword>
<evidence type="ECO:0000313" key="2">
    <source>
        <dbReference type="EMBL" id="VGL99132.1"/>
    </source>
</evidence>
<accession>A0A486RCX3</accession>
<reference evidence="2" key="1">
    <citation type="submission" date="2019-03" db="EMBL/GenBank/DDBJ databases">
        <authorList>
            <consortium name="Pathogen Informatics"/>
        </authorList>
    </citation>
    <scope>NUCLEOTIDE SEQUENCE</scope>
    <source>
        <strain evidence="2">5012STDY7626444</strain>
    </source>
</reference>
<evidence type="ECO:0000256" key="1">
    <source>
        <dbReference type="SAM" id="Phobius"/>
    </source>
</evidence>